<dbReference type="Proteomes" id="UP000008672">
    <property type="component" value="Unassembled WGS sequence"/>
</dbReference>
<dbReference type="OMA" id="CYHAKRM"/>
<evidence type="ECO:0000313" key="5">
    <source>
        <dbReference type="Proteomes" id="UP000008672"/>
    </source>
</evidence>
<reference evidence="4" key="2">
    <citation type="submission" date="2025-08" db="UniProtKB">
        <authorList>
            <consortium name="Ensembl"/>
        </authorList>
    </citation>
    <scope>IDENTIFICATION</scope>
</reference>
<reference evidence="4" key="3">
    <citation type="submission" date="2025-09" db="UniProtKB">
        <authorList>
            <consortium name="Ensembl"/>
        </authorList>
    </citation>
    <scope>IDENTIFICATION</scope>
</reference>
<dbReference type="EMBL" id="AFYH01226167">
    <property type="status" value="NOT_ANNOTATED_CDS"/>
    <property type="molecule type" value="Genomic_DNA"/>
</dbReference>
<dbReference type="PANTHER" id="PTHR12306">
    <property type="entry name" value="CELL DEATH ACTIVATOR CIDE"/>
    <property type="match status" value="1"/>
</dbReference>
<evidence type="ECO:0000256" key="2">
    <source>
        <dbReference type="PROSITE-ProRule" id="PRU00447"/>
    </source>
</evidence>
<dbReference type="GO" id="GO:0006915">
    <property type="term" value="P:apoptotic process"/>
    <property type="evidence" value="ECO:0007669"/>
    <property type="project" value="UniProtKB-UniRule"/>
</dbReference>
<evidence type="ECO:0000256" key="1">
    <source>
        <dbReference type="ARBA" id="ARBA00022703"/>
    </source>
</evidence>
<dbReference type="GeneTree" id="ENSGT00390000018596"/>
<keyword evidence="1 2" id="KW-0053">Apoptosis</keyword>
<protein>
    <submittedName>
        <fullName evidence="4">Cell death inducing DFFA like effector c</fullName>
    </submittedName>
</protein>
<dbReference type="STRING" id="7897.ENSLACP00000006326"/>
<proteinExistence type="predicted"/>
<dbReference type="SMART" id="SM00266">
    <property type="entry name" value="CAD"/>
    <property type="match status" value="1"/>
</dbReference>
<organism evidence="4 5">
    <name type="scientific">Latimeria chalumnae</name>
    <name type="common">Coelacanth</name>
    <dbReference type="NCBI Taxonomy" id="7897"/>
    <lineage>
        <taxon>Eukaryota</taxon>
        <taxon>Metazoa</taxon>
        <taxon>Chordata</taxon>
        <taxon>Craniata</taxon>
        <taxon>Vertebrata</taxon>
        <taxon>Euteleostomi</taxon>
        <taxon>Coelacanthiformes</taxon>
        <taxon>Coelacanthidae</taxon>
        <taxon>Latimeria</taxon>
    </lineage>
</organism>
<name>H3A9K5_LATCH</name>
<dbReference type="Gene3D" id="3.10.20.10">
    <property type="match status" value="1"/>
</dbReference>
<dbReference type="Ensembl" id="ENSLACT00000006379.1">
    <property type="protein sequence ID" value="ENSLACP00000006326.1"/>
    <property type="gene ID" value="ENSLACG00000005613.2"/>
</dbReference>
<dbReference type="PANTHER" id="PTHR12306:SF9">
    <property type="entry name" value="LIPID TRANSFERASE CIDEC"/>
    <property type="match status" value="1"/>
</dbReference>
<keyword evidence="5" id="KW-1185">Reference proteome</keyword>
<dbReference type="GO" id="GO:0042981">
    <property type="term" value="P:regulation of apoptotic process"/>
    <property type="evidence" value="ECO:0007669"/>
    <property type="project" value="TreeGrafter"/>
</dbReference>
<dbReference type="AlphaFoldDB" id="H3A9K5"/>
<dbReference type="eggNOG" id="ENOG502QU28">
    <property type="taxonomic scope" value="Eukaryota"/>
</dbReference>
<dbReference type="InterPro" id="IPR003508">
    <property type="entry name" value="CIDE-N_dom"/>
</dbReference>
<evidence type="ECO:0000259" key="3">
    <source>
        <dbReference type="PROSITE" id="PS51135"/>
    </source>
</evidence>
<accession>H3A9K5</accession>
<dbReference type="Pfam" id="PF02017">
    <property type="entry name" value="CIDE-N"/>
    <property type="match status" value="1"/>
</dbReference>
<dbReference type="FunCoup" id="H3A9K5">
    <property type="interactions" value="78"/>
</dbReference>
<dbReference type="EMBL" id="AFYH01226166">
    <property type="status" value="NOT_ANNOTATED_CDS"/>
    <property type="molecule type" value="Genomic_DNA"/>
</dbReference>
<evidence type="ECO:0000313" key="4">
    <source>
        <dbReference type="Ensembl" id="ENSLACP00000006326.1"/>
    </source>
</evidence>
<dbReference type="SUPFAM" id="SSF54277">
    <property type="entry name" value="CAD &amp; PB1 domains"/>
    <property type="match status" value="1"/>
</dbReference>
<feature type="domain" description="CIDE-N" evidence="3">
    <location>
        <begin position="49"/>
        <end position="125"/>
    </location>
</feature>
<dbReference type="Bgee" id="ENSLACG00000005613">
    <property type="expression patterns" value="Expressed in pelvic fin and 4 other cell types or tissues"/>
</dbReference>
<gene>
    <name evidence="4" type="primary">CIDEC</name>
</gene>
<dbReference type="InParanoid" id="H3A9K5"/>
<dbReference type="EMBL" id="AFYH01226168">
    <property type="status" value="NOT_ANNOTATED_CDS"/>
    <property type="molecule type" value="Genomic_DNA"/>
</dbReference>
<dbReference type="PROSITE" id="PS51135">
    <property type="entry name" value="CIDE_N"/>
    <property type="match status" value="1"/>
</dbReference>
<sequence length="249" mass="28159">FVKNPIRILVGRKMDYAKKSLSLLSPKSLSKCVSVSASMTHQLLTRPSRLRPFRVCKSDRSVKKGIMAESLVDLLDKVQDALFVSCSLTLVLDEDGTVVDKEDFFQTLDDNTVLMVLEKGQTWTLPRPSRNVGYQLSLSNKPRRRKDVARLTLDLYKLNPHDFLGCLNVKATFYGMYSVSYDLRCYGVKRMAKEALRLAVFTMQATGHVLLGTSCYMQQLLDEEEKEAASKKQLKASSDSLPYCRNQIA</sequence>
<reference evidence="5" key="1">
    <citation type="submission" date="2011-08" db="EMBL/GenBank/DDBJ databases">
        <title>The draft genome of Latimeria chalumnae.</title>
        <authorList>
            <person name="Di Palma F."/>
            <person name="Alfoldi J."/>
            <person name="Johnson J."/>
            <person name="Berlin A."/>
            <person name="Gnerre S."/>
            <person name="Jaffe D."/>
            <person name="MacCallum I."/>
            <person name="Young S."/>
            <person name="Walker B.J."/>
            <person name="Lander E."/>
            <person name="Lindblad-Toh K."/>
        </authorList>
    </citation>
    <scope>NUCLEOTIDE SEQUENCE [LARGE SCALE GENOMIC DNA]</scope>
    <source>
        <strain evidence="5">Wild caught</strain>
    </source>
</reference>